<organism evidence="2 3">
    <name type="scientific">Pleurodeles waltl</name>
    <name type="common">Iberian ribbed newt</name>
    <dbReference type="NCBI Taxonomy" id="8319"/>
    <lineage>
        <taxon>Eukaryota</taxon>
        <taxon>Metazoa</taxon>
        <taxon>Chordata</taxon>
        <taxon>Craniata</taxon>
        <taxon>Vertebrata</taxon>
        <taxon>Euteleostomi</taxon>
        <taxon>Amphibia</taxon>
        <taxon>Batrachia</taxon>
        <taxon>Caudata</taxon>
        <taxon>Salamandroidea</taxon>
        <taxon>Salamandridae</taxon>
        <taxon>Pleurodelinae</taxon>
        <taxon>Pleurodeles</taxon>
    </lineage>
</organism>
<evidence type="ECO:0000313" key="3">
    <source>
        <dbReference type="Proteomes" id="UP001066276"/>
    </source>
</evidence>
<gene>
    <name evidence="2" type="ORF">NDU88_001171</name>
</gene>
<dbReference type="Proteomes" id="UP001066276">
    <property type="component" value="Chromosome 7"/>
</dbReference>
<comment type="caution">
    <text evidence="2">The sequence shown here is derived from an EMBL/GenBank/DDBJ whole genome shotgun (WGS) entry which is preliminary data.</text>
</comment>
<dbReference type="EMBL" id="JANPWB010000011">
    <property type="protein sequence ID" value="KAJ1122686.1"/>
    <property type="molecule type" value="Genomic_DNA"/>
</dbReference>
<accession>A0AAV7P3B4</accession>
<feature type="compositionally biased region" description="Basic residues" evidence="1">
    <location>
        <begin position="12"/>
        <end position="28"/>
    </location>
</feature>
<evidence type="ECO:0000313" key="2">
    <source>
        <dbReference type="EMBL" id="KAJ1122686.1"/>
    </source>
</evidence>
<keyword evidence="3" id="KW-1185">Reference proteome</keyword>
<evidence type="ECO:0000256" key="1">
    <source>
        <dbReference type="SAM" id="MobiDB-lite"/>
    </source>
</evidence>
<proteinExistence type="predicted"/>
<protein>
    <submittedName>
        <fullName evidence="2">Uncharacterized protein</fullName>
    </submittedName>
</protein>
<dbReference type="AlphaFoldDB" id="A0AAV7P3B4"/>
<name>A0AAV7P3B4_PLEWA</name>
<reference evidence="2" key="1">
    <citation type="journal article" date="2022" name="bioRxiv">
        <title>Sequencing and chromosome-scale assembly of the giantPleurodeles waltlgenome.</title>
        <authorList>
            <person name="Brown T."/>
            <person name="Elewa A."/>
            <person name="Iarovenko S."/>
            <person name="Subramanian E."/>
            <person name="Araus A.J."/>
            <person name="Petzold A."/>
            <person name="Susuki M."/>
            <person name="Suzuki K.-i.T."/>
            <person name="Hayashi T."/>
            <person name="Toyoda A."/>
            <person name="Oliveira C."/>
            <person name="Osipova E."/>
            <person name="Leigh N.D."/>
            <person name="Simon A."/>
            <person name="Yun M.H."/>
        </authorList>
    </citation>
    <scope>NUCLEOTIDE SEQUENCE</scope>
    <source>
        <strain evidence="2">20211129_DDA</strain>
        <tissue evidence="2">Liver</tissue>
    </source>
</reference>
<sequence>MGPGAALTHQREGRKKKQGGHATRRRPSGHSLVLAGPSDSPQPQRRSRSVLPGSQHGPGVIGPTRCLCGSPSFQAGRPWPQSSAICRPPFMRSERPPF</sequence>
<feature type="region of interest" description="Disordered" evidence="1">
    <location>
        <begin position="1"/>
        <end position="98"/>
    </location>
</feature>